<dbReference type="InterPro" id="IPR036020">
    <property type="entry name" value="WW_dom_sf"/>
</dbReference>
<dbReference type="Pfam" id="PF00397">
    <property type="entry name" value="WW"/>
    <property type="match status" value="1"/>
</dbReference>
<evidence type="ECO:0000259" key="5">
    <source>
        <dbReference type="PROSITE" id="PS50238"/>
    </source>
</evidence>
<dbReference type="SUPFAM" id="SSF51045">
    <property type="entry name" value="WW domain"/>
    <property type="match status" value="1"/>
</dbReference>
<dbReference type="InterPro" id="IPR000198">
    <property type="entry name" value="RhoGAP_dom"/>
</dbReference>
<keyword evidence="1" id="KW-0343">GTPase activation</keyword>
<feature type="domain" description="PH" evidence="3">
    <location>
        <begin position="988"/>
        <end position="1102"/>
    </location>
</feature>
<feature type="region of interest" description="Disordered" evidence="2">
    <location>
        <begin position="1105"/>
        <end position="1140"/>
    </location>
</feature>
<comment type="caution">
    <text evidence="6">The sequence shown here is derived from an EMBL/GenBank/DDBJ whole genome shotgun (WGS) entry which is preliminary data.</text>
</comment>
<dbReference type="SMART" id="SM00233">
    <property type="entry name" value="PH"/>
    <property type="match status" value="1"/>
</dbReference>
<dbReference type="Gene3D" id="1.10.555.10">
    <property type="entry name" value="Rho GTPase activation protein"/>
    <property type="match status" value="1"/>
</dbReference>
<feature type="compositionally biased region" description="Basic and acidic residues" evidence="2">
    <location>
        <begin position="510"/>
        <end position="522"/>
    </location>
</feature>
<feature type="compositionally biased region" description="Polar residues" evidence="2">
    <location>
        <begin position="299"/>
        <end position="308"/>
    </location>
</feature>
<proteinExistence type="predicted"/>
<dbReference type="PROSITE" id="PS50003">
    <property type="entry name" value="PH_DOMAIN"/>
    <property type="match status" value="1"/>
</dbReference>
<evidence type="ECO:0008006" key="8">
    <source>
        <dbReference type="Google" id="ProtNLM"/>
    </source>
</evidence>
<dbReference type="SMART" id="SM00324">
    <property type="entry name" value="RhoGAP"/>
    <property type="match status" value="1"/>
</dbReference>
<evidence type="ECO:0000259" key="3">
    <source>
        <dbReference type="PROSITE" id="PS50003"/>
    </source>
</evidence>
<feature type="region of interest" description="Disordered" evidence="2">
    <location>
        <begin position="289"/>
        <end position="467"/>
    </location>
</feature>
<feature type="domain" description="WW" evidence="4">
    <location>
        <begin position="868"/>
        <end position="895"/>
    </location>
</feature>
<name>A0A553PF13_TIGCA</name>
<protein>
    <recommendedName>
        <fullName evidence="8">Rho GTPase-activating protein 15</fullName>
    </recommendedName>
</protein>
<evidence type="ECO:0000313" key="7">
    <source>
        <dbReference type="Proteomes" id="UP000318571"/>
    </source>
</evidence>
<feature type="compositionally biased region" description="Low complexity" evidence="2">
    <location>
        <begin position="702"/>
        <end position="729"/>
    </location>
</feature>
<dbReference type="PANTHER" id="PTHR23176:SF129">
    <property type="entry name" value="RHO GTPASE ACTIVATING PROTEIN AT 16F, ISOFORM E-RELATED"/>
    <property type="match status" value="1"/>
</dbReference>
<dbReference type="Pfam" id="PF00620">
    <property type="entry name" value="RhoGAP"/>
    <property type="match status" value="1"/>
</dbReference>
<dbReference type="CDD" id="cd00201">
    <property type="entry name" value="WW"/>
    <property type="match status" value="1"/>
</dbReference>
<feature type="domain" description="Rho-GAP" evidence="5">
    <location>
        <begin position="1251"/>
        <end position="1443"/>
    </location>
</feature>
<dbReference type="CDD" id="cd13233">
    <property type="entry name" value="PH_ARHGAP9-like"/>
    <property type="match status" value="1"/>
</dbReference>
<feature type="region of interest" description="Disordered" evidence="2">
    <location>
        <begin position="618"/>
        <end position="638"/>
    </location>
</feature>
<reference evidence="6 7" key="1">
    <citation type="journal article" date="2018" name="Nat. Ecol. Evol.">
        <title>Genomic signatures of mitonuclear coevolution across populations of Tigriopus californicus.</title>
        <authorList>
            <person name="Barreto F.S."/>
            <person name="Watson E.T."/>
            <person name="Lima T.G."/>
            <person name="Willett C.S."/>
            <person name="Edmands S."/>
            <person name="Li W."/>
            <person name="Burton R.S."/>
        </authorList>
    </citation>
    <scope>NUCLEOTIDE SEQUENCE [LARGE SCALE GENOMIC DNA]</scope>
    <source>
        <strain evidence="6 7">San Diego</strain>
    </source>
</reference>
<dbReference type="PROSITE" id="PS50020">
    <property type="entry name" value="WW_DOMAIN_2"/>
    <property type="match status" value="2"/>
</dbReference>
<dbReference type="STRING" id="6832.A0A553PF13"/>
<feature type="compositionally biased region" description="Low complexity" evidence="2">
    <location>
        <begin position="372"/>
        <end position="382"/>
    </location>
</feature>
<feature type="region of interest" description="Disordered" evidence="2">
    <location>
        <begin position="167"/>
        <end position="274"/>
    </location>
</feature>
<dbReference type="Gene3D" id="2.20.70.10">
    <property type="match status" value="1"/>
</dbReference>
<dbReference type="SUPFAM" id="SSF48350">
    <property type="entry name" value="GTPase activation domain, GAP"/>
    <property type="match status" value="1"/>
</dbReference>
<feature type="region of interest" description="Disordered" evidence="2">
    <location>
        <begin position="493"/>
        <end position="534"/>
    </location>
</feature>
<dbReference type="InterPro" id="IPR008936">
    <property type="entry name" value="Rho_GTPase_activation_prot"/>
</dbReference>
<dbReference type="GO" id="GO:0005096">
    <property type="term" value="F:GTPase activator activity"/>
    <property type="evidence" value="ECO:0007669"/>
    <property type="project" value="UniProtKB-KW"/>
</dbReference>
<dbReference type="SUPFAM" id="SSF50729">
    <property type="entry name" value="PH domain-like"/>
    <property type="match status" value="1"/>
</dbReference>
<dbReference type="Proteomes" id="UP000318571">
    <property type="component" value="Chromosome 5"/>
</dbReference>
<dbReference type="GO" id="GO:0007165">
    <property type="term" value="P:signal transduction"/>
    <property type="evidence" value="ECO:0007669"/>
    <property type="project" value="InterPro"/>
</dbReference>
<feature type="region of interest" description="Disordered" evidence="2">
    <location>
        <begin position="768"/>
        <end position="792"/>
    </location>
</feature>
<dbReference type="InterPro" id="IPR050729">
    <property type="entry name" value="Rho-GAP"/>
</dbReference>
<dbReference type="PROSITE" id="PS01159">
    <property type="entry name" value="WW_DOMAIN_1"/>
    <property type="match status" value="1"/>
</dbReference>
<dbReference type="PANTHER" id="PTHR23176">
    <property type="entry name" value="RHO/RAC/CDC GTPASE-ACTIVATING PROTEIN"/>
    <property type="match status" value="1"/>
</dbReference>
<keyword evidence="7" id="KW-1185">Reference proteome</keyword>
<dbReference type="Gene3D" id="2.30.29.30">
    <property type="entry name" value="Pleckstrin-homology domain (PH domain)/Phosphotyrosine-binding domain (PTB)"/>
    <property type="match status" value="1"/>
</dbReference>
<gene>
    <name evidence="6" type="ORF">TCAL_12003</name>
</gene>
<feature type="compositionally biased region" description="Basic and acidic residues" evidence="2">
    <location>
        <begin position="818"/>
        <end position="841"/>
    </location>
</feature>
<evidence type="ECO:0000256" key="2">
    <source>
        <dbReference type="SAM" id="MobiDB-lite"/>
    </source>
</evidence>
<evidence type="ECO:0000313" key="6">
    <source>
        <dbReference type="EMBL" id="TRY76272.1"/>
    </source>
</evidence>
<feature type="compositionally biased region" description="Low complexity" evidence="2">
    <location>
        <begin position="230"/>
        <end position="259"/>
    </location>
</feature>
<dbReference type="Pfam" id="PF00169">
    <property type="entry name" value="PH"/>
    <property type="match status" value="1"/>
</dbReference>
<feature type="compositionally biased region" description="Polar residues" evidence="2">
    <location>
        <begin position="927"/>
        <end position="939"/>
    </location>
</feature>
<evidence type="ECO:0000259" key="4">
    <source>
        <dbReference type="PROSITE" id="PS50020"/>
    </source>
</evidence>
<dbReference type="EMBL" id="VCGU01000004">
    <property type="protein sequence ID" value="TRY76272.1"/>
    <property type="molecule type" value="Genomic_DNA"/>
</dbReference>
<dbReference type="SMART" id="SM00456">
    <property type="entry name" value="WW"/>
    <property type="match status" value="2"/>
</dbReference>
<organism evidence="6 7">
    <name type="scientific">Tigriopus californicus</name>
    <name type="common">Marine copepod</name>
    <dbReference type="NCBI Taxonomy" id="6832"/>
    <lineage>
        <taxon>Eukaryota</taxon>
        <taxon>Metazoa</taxon>
        <taxon>Ecdysozoa</taxon>
        <taxon>Arthropoda</taxon>
        <taxon>Crustacea</taxon>
        <taxon>Multicrustacea</taxon>
        <taxon>Hexanauplia</taxon>
        <taxon>Copepoda</taxon>
        <taxon>Harpacticoida</taxon>
        <taxon>Harpacticidae</taxon>
        <taxon>Tigriopus</taxon>
    </lineage>
</organism>
<evidence type="ECO:0000256" key="1">
    <source>
        <dbReference type="ARBA" id="ARBA00022468"/>
    </source>
</evidence>
<accession>A0A553PF13</accession>
<dbReference type="GO" id="GO:0005737">
    <property type="term" value="C:cytoplasm"/>
    <property type="evidence" value="ECO:0007669"/>
    <property type="project" value="TreeGrafter"/>
</dbReference>
<dbReference type="PROSITE" id="PS50238">
    <property type="entry name" value="RHOGAP"/>
    <property type="match status" value="1"/>
</dbReference>
<feature type="compositionally biased region" description="Polar residues" evidence="2">
    <location>
        <begin position="493"/>
        <end position="506"/>
    </location>
</feature>
<feature type="region of interest" description="Disordered" evidence="2">
    <location>
        <begin position="818"/>
        <end position="852"/>
    </location>
</feature>
<feature type="domain" description="WW" evidence="4">
    <location>
        <begin position="742"/>
        <end position="776"/>
    </location>
</feature>
<feature type="region of interest" description="Disordered" evidence="2">
    <location>
        <begin position="923"/>
        <end position="963"/>
    </location>
</feature>
<dbReference type="InterPro" id="IPR001202">
    <property type="entry name" value="WW_dom"/>
</dbReference>
<dbReference type="InterPro" id="IPR001849">
    <property type="entry name" value="PH_domain"/>
</dbReference>
<sequence>MSSVMMQDQKFVSVVFDFEYTAEDGKKVFMKEREVLLLINKTNNDWWQERYRSNSLDSILVADLNKRVLLSHNQNNPLPGGVPPTQNGSLGFNRNSSIDVIKEEDARGSAQLPKQISAGALLLQSGANLEKRPTFEGLDKRKSWSVADGSSLQSAISVPAMTILSHNGRRPLSSLSSSGQTKTAEHHRSSSPPNHHHVDLHQLVNGGGKEKSSLVSNEANEKSIRARRSTTNATNTNNEVTGGSGGNSNSNDNNNSNSGAQTGHHYPHGAGSRTDLQLKTTKGRISAYQNTEGLVFPSKGNNDTIDSNRSIDRRKPVPLPRSKIPLPQDKEPSPPPPPQANTSGLVNSVIHGNKTSKKSSVTNEPSKKTSKSKTVSASGSSKSRGEKSVSNANAVGGSLLSEPPQKSSLHARFFSKRSKTDLGSEGLAAYKAKRPSVPGGLGANSGKYPAPRVPTFNRPVPQKRTDVPFASPLFQGVMPNSNHLGAFPGSDTIEPNSNSGPLNSNAVPRVFERRTSDEDNRTGKFKPAPTEKPQFTTFKQGSFKVKSSESNSVTKRFIFSEKRLSKVASESDLIQTLEREALEDKIEPIRLPIKSDLTNLVNENIENMLHHQKSYFVQQEAQKRQDSTQEGSYNKLVIDTSKSEPLQIRTEPLNDLLLRGGGEEPMSEGPDKSCSTSFESSEDSILNGERSLEESVSDFHQSSSPLNTLDSSSDSRTKSPAGTSTTSRSPPSPEPLGLTPIRPVLTDWDEYEDVSSGRKFYFNNVTKEKSWKPPRKPKGSSDAGLSAPSSPIPLEFEDAAQKLNFDFDDDQPAKEKVLMKRESDKDENVDNRRKPPRKFEPPPDGYELQTDADTGSSFYVNVFTGVRWFSAEDEKGAVYFYEENGNESCWSLPNVSQSIQDNSKSSTNTTIEVPLEINTKHFRKPLTGSTKRITDNYQANPLDEEGPSDRESPPLAPKPSITKTEMLERKFTLPLSTPSFQIGNVNIVVVKQGPMNKTKLIENGKRTRKNWNHSHVVLTDTFLLFFKDAKTFASMQSGGHTSAKPDHCIDLKGASVGWCTGDKSKRSNVFEVNTVLGVSILMQDDSLQMAAEWYQEIKEIMDRFNRPRKGPVPPVRTAQFHHRNSYDSVGERKSSDASQVSTLQFPANDKRNKNLKVSRTKSLKMKILGSNEELEEGVSPMGLPAGSNGALSAPIPSSANGNSYTFQNAQTKSNIREKLRKFFQKRPTMDDLFKRGIIKNEPVFGSTLRELELSDLGEEGKRPEVVPLFVRKCILEIEKGDFLKTDGVYRQSGNLSHIQKIRLQVDQGNFAILETVDDVHVLTGALKLFFRELKEPLIPWDCVDKLLKASSSTNKKSKLKLMRDTLQAMPRVHRATLKALLTHLLRVTEFKELNRMQIPNLAIVFGPTLMWPPSHAMTQNMALDMMQQNIIVESLLNNLALIF</sequence>
<dbReference type="InterPro" id="IPR011993">
    <property type="entry name" value="PH-like_dom_sf"/>
</dbReference>
<feature type="region of interest" description="Disordered" evidence="2">
    <location>
        <begin position="657"/>
        <end position="741"/>
    </location>
</feature>